<accession>A0A563U4S1</accession>
<dbReference type="GO" id="GO:0000160">
    <property type="term" value="P:phosphorelay signal transduction system"/>
    <property type="evidence" value="ECO:0007669"/>
    <property type="project" value="InterPro"/>
</dbReference>
<reference evidence="4 5" key="1">
    <citation type="submission" date="2019-07" db="EMBL/GenBank/DDBJ databases">
        <authorList>
            <person name="Kim J."/>
        </authorList>
    </citation>
    <scope>NUCLEOTIDE SEQUENCE [LARGE SCALE GENOMIC DNA]</scope>
    <source>
        <strain evidence="5">dk17</strain>
    </source>
</reference>
<dbReference type="Pfam" id="PF00072">
    <property type="entry name" value="Response_reg"/>
    <property type="match status" value="1"/>
</dbReference>
<protein>
    <submittedName>
        <fullName evidence="4">Response regulator</fullName>
    </submittedName>
</protein>
<sequence>MKTILIFDPDPDLLEIICLALEMQGFVAIGLGNLNADLMALIKHHEPDLILLDFAYAGKFCIEWCRHIKRFYPTLPVIAISCNNNIGETYNGHGFDDCICKPFDLAHLYATADRYTNLLYQTD</sequence>
<dbReference type="InterPro" id="IPR011006">
    <property type="entry name" value="CheY-like_superfamily"/>
</dbReference>
<evidence type="ECO:0000259" key="3">
    <source>
        <dbReference type="PROSITE" id="PS50110"/>
    </source>
</evidence>
<keyword evidence="1 2" id="KW-0597">Phosphoprotein</keyword>
<organism evidence="4 5">
    <name type="scientific">Mucilaginibacter pallidiroseus</name>
    <dbReference type="NCBI Taxonomy" id="2599295"/>
    <lineage>
        <taxon>Bacteria</taxon>
        <taxon>Pseudomonadati</taxon>
        <taxon>Bacteroidota</taxon>
        <taxon>Sphingobacteriia</taxon>
        <taxon>Sphingobacteriales</taxon>
        <taxon>Sphingobacteriaceae</taxon>
        <taxon>Mucilaginibacter</taxon>
    </lineage>
</organism>
<dbReference type="InterPro" id="IPR050595">
    <property type="entry name" value="Bact_response_regulator"/>
</dbReference>
<comment type="caution">
    <text evidence="4">The sequence shown here is derived from an EMBL/GenBank/DDBJ whole genome shotgun (WGS) entry which is preliminary data.</text>
</comment>
<evidence type="ECO:0000256" key="1">
    <source>
        <dbReference type="ARBA" id="ARBA00022553"/>
    </source>
</evidence>
<evidence type="ECO:0000313" key="4">
    <source>
        <dbReference type="EMBL" id="TWR26346.1"/>
    </source>
</evidence>
<dbReference type="InterPro" id="IPR001789">
    <property type="entry name" value="Sig_transdc_resp-reg_receiver"/>
</dbReference>
<dbReference type="OrthoDB" id="767605at2"/>
<name>A0A563U4S1_9SPHI</name>
<feature type="domain" description="Response regulatory" evidence="3">
    <location>
        <begin position="3"/>
        <end position="116"/>
    </location>
</feature>
<dbReference type="PANTHER" id="PTHR44591:SF3">
    <property type="entry name" value="RESPONSE REGULATORY DOMAIN-CONTAINING PROTEIN"/>
    <property type="match status" value="1"/>
</dbReference>
<evidence type="ECO:0000313" key="5">
    <source>
        <dbReference type="Proteomes" id="UP000320042"/>
    </source>
</evidence>
<dbReference type="AlphaFoldDB" id="A0A563U4S1"/>
<dbReference type="Gene3D" id="3.40.50.2300">
    <property type="match status" value="1"/>
</dbReference>
<dbReference type="EMBL" id="VOEJ01000007">
    <property type="protein sequence ID" value="TWR26346.1"/>
    <property type="molecule type" value="Genomic_DNA"/>
</dbReference>
<dbReference type="SUPFAM" id="SSF52172">
    <property type="entry name" value="CheY-like"/>
    <property type="match status" value="1"/>
</dbReference>
<dbReference type="PROSITE" id="PS50110">
    <property type="entry name" value="RESPONSE_REGULATORY"/>
    <property type="match status" value="1"/>
</dbReference>
<dbReference type="SMART" id="SM00448">
    <property type="entry name" value="REC"/>
    <property type="match status" value="1"/>
</dbReference>
<dbReference type="PANTHER" id="PTHR44591">
    <property type="entry name" value="STRESS RESPONSE REGULATOR PROTEIN 1"/>
    <property type="match status" value="1"/>
</dbReference>
<dbReference type="Proteomes" id="UP000320042">
    <property type="component" value="Unassembled WGS sequence"/>
</dbReference>
<keyword evidence="5" id="KW-1185">Reference proteome</keyword>
<gene>
    <name evidence="4" type="ORF">FPZ43_14365</name>
</gene>
<evidence type="ECO:0000256" key="2">
    <source>
        <dbReference type="PROSITE-ProRule" id="PRU00169"/>
    </source>
</evidence>
<dbReference type="RefSeq" id="WP_146382634.1">
    <property type="nucleotide sequence ID" value="NZ_VOEJ01000007.1"/>
</dbReference>
<feature type="modified residue" description="4-aspartylphosphate" evidence="2">
    <location>
        <position position="53"/>
    </location>
</feature>
<proteinExistence type="predicted"/>